<dbReference type="SUPFAM" id="SSF52821">
    <property type="entry name" value="Rhodanese/Cell cycle control phosphatase"/>
    <property type="match status" value="1"/>
</dbReference>
<feature type="region of interest" description="Disordered" evidence="1">
    <location>
        <begin position="18"/>
        <end position="49"/>
    </location>
</feature>
<reference evidence="3" key="1">
    <citation type="submission" date="2021-07" db="EMBL/GenBank/DDBJ databases">
        <authorList>
            <person name="Durling M."/>
        </authorList>
    </citation>
    <scope>NUCLEOTIDE SEQUENCE</scope>
</reference>
<dbReference type="Proteomes" id="UP000701801">
    <property type="component" value="Unassembled WGS sequence"/>
</dbReference>
<accession>A0A9N9LLS5</accession>
<dbReference type="OrthoDB" id="566238at2759"/>
<dbReference type="Pfam" id="PF00581">
    <property type="entry name" value="Rhodanese"/>
    <property type="match status" value="1"/>
</dbReference>
<dbReference type="PROSITE" id="PS50206">
    <property type="entry name" value="RHODANESE_3"/>
    <property type="match status" value="1"/>
</dbReference>
<dbReference type="GO" id="GO:0004792">
    <property type="term" value="F:thiosulfate-cyanide sulfurtransferase activity"/>
    <property type="evidence" value="ECO:0007669"/>
    <property type="project" value="TreeGrafter"/>
</dbReference>
<feature type="compositionally biased region" description="Basic and acidic residues" evidence="1">
    <location>
        <begin position="164"/>
        <end position="176"/>
    </location>
</feature>
<dbReference type="InterPro" id="IPR001763">
    <property type="entry name" value="Rhodanese-like_dom"/>
</dbReference>
<dbReference type="InterPro" id="IPR036873">
    <property type="entry name" value="Rhodanese-like_dom_sf"/>
</dbReference>
<evidence type="ECO:0000313" key="4">
    <source>
        <dbReference type="Proteomes" id="UP000701801"/>
    </source>
</evidence>
<keyword evidence="4" id="KW-1185">Reference proteome</keyword>
<feature type="domain" description="Rhodanese" evidence="2">
    <location>
        <begin position="72"/>
        <end position="174"/>
    </location>
</feature>
<proteinExistence type="predicted"/>
<comment type="caution">
    <text evidence="3">The sequence shown here is derived from an EMBL/GenBank/DDBJ whole genome shotgun (WGS) entry which is preliminary data.</text>
</comment>
<organism evidence="3 4">
    <name type="scientific">Hymenoscyphus albidus</name>
    <dbReference type="NCBI Taxonomy" id="595503"/>
    <lineage>
        <taxon>Eukaryota</taxon>
        <taxon>Fungi</taxon>
        <taxon>Dikarya</taxon>
        <taxon>Ascomycota</taxon>
        <taxon>Pezizomycotina</taxon>
        <taxon>Leotiomycetes</taxon>
        <taxon>Helotiales</taxon>
        <taxon>Helotiaceae</taxon>
        <taxon>Hymenoscyphus</taxon>
    </lineage>
</organism>
<dbReference type="Gene3D" id="3.40.250.10">
    <property type="entry name" value="Rhodanese-like domain"/>
    <property type="match status" value="1"/>
</dbReference>
<sequence>MSVPRLATCLLRASRSSITRPARQLQPRTLPAITPRNAPTTFKPDPRFNSQAASAQSKIYTYTEVKRFSENPSSNVVLVDTREPAELQSTGTIPGSLNIPVSSIPDAFFMIDEDFEERFGFVRPPKEKEIIFYCKAGVRSRAAAELARQAGWPKASEYPGSWLDWEKNGGAKQSID</sequence>
<dbReference type="SMART" id="SM00450">
    <property type="entry name" value="RHOD"/>
    <property type="match status" value="1"/>
</dbReference>
<dbReference type="CDD" id="cd01519">
    <property type="entry name" value="RHOD_HSP67B2"/>
    <property type="match status" value="1"/>
</dbReference>
<evidence type="ECO:0000313" key="3">
    <source>
        <dbReference type="EMBL" id="CAG8973836.1"/>
    </source>
</evidence>
<feature type="region of interest" description="Disordered" evidence="1">
    <location>
        <begin position="152"/>
        <end position="176"/>
    </location>
</feature>
<protein>
    <recommendedName>
        <fullName evidence="2">Rhodanese domain-containing protein</fullName>
    </recommendedName>
</protein>
<name>A0A9N9LLS5_9HELO</name>
<evidence type="ECO:0000259" key="2">
    <source>
        <dbReference type="PROSITE" id="PS50206"/>
    </source>
</evidence>
<dbReference type="PANTHER" id="PTHR44086">
    <property type="entry name" value="THIOSULFATE SULFURTRANSFERASE RDL2, MITOCHONDRIAL-RELATED"/>
    <property type="match status" value="1"/>
</dbReference>
<dbReference type="AlphaFoldDB" id="A0A9N9LLS5"/>
<dbReference type="PANTHER" id="PTHR44086:SF10">
    <property type="entry name" value="THIOSULFATE SULFURTRANSFERASE_RHODANESE-LIKE DOMAIN-CONTAINING PROTEIN 3"/>
    <property type="match status" value="1"/>
</dbReference>
<evidence type="ECO:0000256" key="1">
    <source>
        <dbReference type="SAM" id="MobiDB-lite"/>
    </source>
</evidence>
<dbReference type="EMBL" id="CAJVRM010000081">
    <property type="protein sequence ID" value="CAG8973836.1"/>
    <property type="molecule type" value="Genomic_DNA"/>
</dbReference>
<gene>
    <name evidence="3" type="ORF">HYALB_00005581</name>
</gene>
<dbReference type="GO" id="GO:0005739">
    <property type="term" value="C:mitochondrion"/>
    <property type="evidence" value="ECO:0007669"/>
    <property type="project" value="TreeGrafter"/>
</dbReference>